<dbReference type="PANTHER" id="PTHR11102:SF160">
    <property type="entry name" value="ERAD-ASSOCIATED E3 UBIQUITIN-PROTEIN LIGASE COMPONENT HRD3"/>
    <property type="match status" value="1"/>
</dbReference>
<feature type="non-terminal residue" evidence="2">
    <location>
        <position position="1"/>
    </location>
</feature>
<evidence type="ECO:0000256" key="1">
    <source>
        <dbReference type="ARBA" id="ARBA00038101"/>
    </source>
</evidence>
<dbReference type="InterPro" id="IPR050767">
    <property type="entry name" value="Sel1_AlgK"/>
</dbReference>
<dbReference type="InterPro" id="IPR011990">
    <property type="entry name" value="TPR-like_helical_dom_sf"/>
</dbReference>
<keyword evidence="3" id="KW-1185">Reference proteome</keyword>
<sequence length="249" mass="28860">VRDNLDPKIGNFRYARDADSNISTNLSGLITDILRWMSPELIKKYKQNKYEERVYTFNSWHHTPHQRIALTNLHSILEALAVKYPTSPTQTPLQDKPKNFVRPMGEENLSVCFEMPVTPLEKGIKFHQAKDYKNAWKGFEENANLDIKLAKKLFKEAADNNHIIAQVRYAVALLSDLRKDDDEATKEDNRNQILHYFKLAAEKENADAMYYLGDIYVHGKLKVQQNNENRDLGIKYLKLAADNNHENAK</sequence>
<evidence type="ECO:0000313" key="3">
    <source>
        <dbReference type="Proteomes" id="UP000789901"/>
    </source>
</evidence>
<dbReference type="Pfam" id="PF08238">
    <property type="entry name" value="Sel1"/>
    <property type="match status" value="2"/>
</dbReference>
<evidence type="ECO:0000313" key="2">
    <source>
        <dbReference type="EMBL" id="CAG8852535.1"/>
    </source>
</evidence>
<dbReference type="PANTHER" id="PTHR11102">
    <property type="entry name" value="SEL-1-LIKE PROTEIN"/>
    <property type="match status" value="1"/>
</dbReference>
<comment type="similarity">
    <text evidence="1">Belongs to the sel-1 family.</text>
</comment>
<feature type="non-terminal residue" evidence="2">
    <location>
        <position position="249"/>
    </location>
</feature>
<proteinExistence type="inferred from homology"/>
<comment type="caution">
    <text evidence="2">The sequence shown here is derived from an EMBL/GenBank/DDBJ whole genome shotgun (WGS) entry which is preliminary data.</text>
</comment>
<accession>A0ABN7XCN6</accession>
<dbReference type="Gene3D" id="1.25.40.10">
    <property type="entry name" value="Tetratricopeptide repeat domain"/>
    <property type="match status" value="1"/>
</dbReference>
<gene>
    <name evidence="2" type="ORF">GMARGA_LOCUS41356</name>
</gene>
<dbReference type="Proteomes" id="UP000789901">
    <property type="component" value="Unassembled WGS sequence"/>
</dbReference>
<protein>
    <submittedName>
        <fullName evidence="2">18775_t:CDS:1</fullName>
    </submittedName>
</protein>
<name>A0ABN7XCN6_GIGMA</name>
<reference evidence="2 3" key="1">
    <citation type="submission" date="2021-06" db="EMBL/GenBank/DDBJ databases">
        <authorList>
            <person name="Kallberg Y."/>
            <person name="Tangrot J."/>
            <person name="Rosling A."/>
        </authorList>
    </citation>
    <scope>NUCLEOTIDE SEQUENCE [LARGE SCALE GENOMIC DNA]</scope>
    <source>
        <strain evidence="2 3">120-4 pot B 10/14</strain>
    </source>
</reference>
<dbReference type="InterPro" id="IPR006597">
    <property type="entry name" value="Sel1-like"/>
</dbReference>
<dbReference type="SUPFAM" id="SSF81901">
    <property type="entry name" value="HCP-like"/>
    <property type="match status" value="1"/>
</dbReference>
<dbReference type="SMART" id="SM00671">
    <property type="entry name" value="SEL1"/>
    <property type="match status" value="1"/>
</dbReference>
<organism evidence="2 3">
    <name type="scientific">Gigaspora margarita</name>
    <dbReference type="NCBI Taxonomy" id="4874"/>
    <lineage>
        <taxon>Eukaryota</taxon>
        <taxon>Fungi</taxon>
        <taxon>Fungi incertae sedis</taxon>
        <taxon>Mucoromycota</taxon>
        <taxon>Glomeromycotina</taxon>
        <taxon>Glomeromycetes</taxon>
        <taxon>Diversisporales</taxon>
        <taxon>Gigasporaceae</taxon>
        <taxon>Gigaspora</taxon>
    </lineage>
</organism>
<dbReference type="EMBL" id="CAJVQB010113061">
    <property type="protein sequence ID" value="CAG8852535.1"/>
    <property type="molecule type" value="Genomic_DNA"/>
</dbReference>